<keyword evidence="2" id="KW-0378">Hydrolase</keyword>
<dbReference type="Gene3D" id="3.40.50.1820">
    <property type="entry name" value="alpha/beta hydrolase"/>
    <property type="match status" value="1"/>
</dbReference>
<keyword evidence="3" id="KW-1185">Reference proteome</keyword>
<protein>
    <submittedName>
        <fullName evidence="2">Alpha/beta hydrolase</fullName>
    </submittedName>
</protein>
<evidence type="ECO:0000313" key="2">
    <source>
        <dbReference type="EMBL" id="RDV16522.1"/>
    </source>
</evidence>
<dbReference type="GO" id="GO:0016020">
    <property type="term" value="C:membrane"/>
    <property type="evidence" value="ECO:0007669"/>
    <property type="project" value="TreeGrafter"/>
</dbReference>
<evidence type="ECO:0000313" key="3">
    <source>
        <dbReference type="Proteomes" id="UP000256708"/>
    </source>
</evidence>
<reference evidence="3" key="1">
    <citation type="submission" date="2018-08" db="EMBL/GenBank/DDBJ databases">
        <authorList>
            <person name="Liu Z.-W."/>
            <person name="Du Z.-J."/>
        </authorList>
    </citation>
    <scope>NUCLEOTIDE SEQUENCE [LARGE SCALE GENOMIC DNA]</scope>
    <source>
        <strain evidence="3">H4X</strain>
    </source>
</reference>
<name>A0A3D8LI09_9BACT</name>
<dbReference type="EMBL" id="QRGR01000004">
    <property type="protein sequence ID" value="RDV16522.1"/>
    <property type="molecule type" value="Genomic_DNA"/>
</dbReference>
<dbReference type="PANTHER" id="PTHR43798">
    <property type="entry name" value="MONOACYLGLYCEROL LIPASE"/>
    <property type="match status" value="1"/>
</dbReference>
<accession>A0A3D8LI09</accession>
<dbReference type="Proteomes" id="UP000256708">
    <property type="component" value="Unassembled WGS sequence"/>
</dbReference>
<dbReference type="Pfam" id="PF12697">
    <property type="entry name" value="Abhydrolase_6"/>
    <property type="match status" value="1"/>
</dbReference>
<sequence>MTSNDYLVSGDGLKIGYTKFGSGPAVVLVHGSYTVQSHWFQFASLLAATNTVYVYDRRGRGQSPDDKSLFSFQREVDDLASMVDLAGPGASIVGHSYGGGVALAYIIQSGFKGHVIFYEPMNSIYGKISQGFLPQLSSLVEAGRMDEATVLTQTRIVGFDPAAVEASRASAAWIEFTKMTKVFLRELEALDNLTPTSTETDAIEAVTYLLLGTETQPGIRTASAALVARVRGITMYPVRNQGHLAHIFDPEQLKDLVVHCLNKA</sequence>
<proteinExistence type="predicted"/>
<dbReference type="PANTHER" id="PTHR43798:SF33">
    <property type="entry name" value="HYDROLASE, PUTATIVE (AFU_ORTHOLOGUE AFUA_2G14860)-RELATED"/>
    <property type="match status" value="1"/>
</dbReference>
<dbReference type="SUPFAM" id="SSF53474">
    <property type="entry name" value="alpha/beta-Hydrolases"/>
    <property type="match status" value="1"/>
</dbReference>
<gene>
    <name evidence="2" type="ORF">DXT99_04835</name>
</gene>
<dbReference type="OrthoDB" id="135231at2"/>
<feature type="domain" description="AB hydrolase-1" evidence="1">
    <location>
        <begin position="26"/>
        <end position="253"/>
    </location>
</feature>
<dbReference type="InterPro" id="IPR050266">
    <property type="entry name" value="AB_hydrolase_sf"/>
</dbReference>
<comment type="caution">
    <text evidence="2">The sequence shown here is derived from an EMBL/GenBank/DDBJ whole genome shotgun (WGS) entry which is preliminary data.</text>
</comment>
<dbReference type="InterPro" id="IPR000073">
    <property type="entry name" value="AB_hydrolase_1"/>
</dbReference>
<dbReference type="RefSeq" id="WP_115564382.1">
    <property type="nucleotide sequence ID" value="NZ_QRGR01000004.1"/>
</dbReference>
<dbReference type="InterPro" id="IPR029058">
    <property type="entry name" value="AB_hydrolase_fold"/>
</dbReference>
<dbReference type="GO" id="GO:0016787">
    <property type="term" value="F:hydrolase activity"/>
    <property type="evidence" value="ECO:0007669"/>
    <property type="project" value="UniProtKB-KW"/>
</dbReference>
<organism evidence="2 3">
    <name type="scientific">Pontibacter diazotrophicus</name>
    <dbReference type="NCBI Taxonomy" id="1400979"/>
    <lineage>
        <taxon>Bacteria</taxon>
        <taxon>Pseudomonadati</taxon>
        <taxon>Bacteroidota</taxon>
        <taxon>Cytophagia</taxon>
        <taxon>Cytophagales</taxon>
        <taxon>Hymenobacteraceae</taxon>
        <taxon>Pontibacter</taxon>
    </lineage>
</organism>
<evidence type="ECO:0000259" key="1">
    <source>
        <dbReference type="Pfam" id="PF12697"/>
    </source>
</evidence>
<dbReference type="AlphaFoldDB" id="A0A3D8LI09"/>